<reference evidence="2" key="1">
    <citation type="journal article" date="2020" name="bioRxiv">
        <title>Comparative genomics of Chlamydomonas.</title>
        <authorList>
            <person name="Craig R.J."/>
            <person name="Hasan A.R."/>
            <person name="Ness R.W."/>
            <person name="Keightley P.D."/>
        </authorList>
    </citation>
    <scope>NUCLEOTIDE SEQUENCE</scope>
    <source>
        <strain evidence="2">CCAP 11/70</strain>
    </source>
</reference>
<feature type="compositionally biased region" description="Low complexity" evidence="1">
    <location>
        <begin position="809"/>
        <end position="823"/>
    </location>
</feature>
<evidence type="ECO:0000313" key="2">
    <source>
        <dbReference type="EMBL" id="KAG2498733.1"/>
    </source>
</evidence>
<sequence length="1463" mass="142556">MASPTKRVPSRQSSGVLVTAVSQAAQSERLHGSVDKLDVASELLSKSKVKAAAQVLERAFNEKAEREAIKYGINTVELEQHLRKSVETLGYLREVQSIHEDFRLRSVQPSTVNREFREQSSWWLPREQLPKNWFPGSPSSTAKSLGSKAQGGSRPVSPPHQSPSTPVATARQRPASAALRAQARPGQGQLLEGVASQGEISMALGSAAMTLGREVAAEKAAAAAGGSGGSALRASRRPGSARQPRVSAPGSGGGGGGGSPRNAPPGAGAASAVPGLLFSGTGSVPASRPTSARVRRGASSSGMDLVPGVPVLYDGGGDAAVPGVTQSGPVQLPANQPRYSLNLFQVQMQQVLEAQQAAEAGGGGGNGVDHSGGLSAFGAGPAPDSEEDEEAEEVAAGRRPPESESGGFNNGRRPALGTGYRALADEDPRPNLRAVAASAAAARAAVSAPMPFASGPSASSSIYPTAMLPGPLPGRDYADDPLLMTAVSKAADRVYASNAEARGVTGAAFGMVGATSGFDPTSNSPSTSPKRNRNNSNALAAALYGPAPTPEQLQAETVAAVEALITRKSTAMRASLAGESLPMRHARASLSGLSGFADIVVPPSASSAAADGAGLLATTLESPLLPTASLASGGGALTPTPPPPLDGRASTGPAARGGRAHRSVLHSQPVPPPSGGDTSPRGSGPSSPMLAVRMSLLHGRLGNQRTVSSTGTVEATEQSASSSSPGTGTAGMGALRARLRLALPPGAVAGAEEPTDGGSAGGSAGGAPPPGMSSPSTSFKRALLAPGSPSGSLPDSPSLRESPAASQGNSARALLASASSRNLDAGGGEGGSGSPPDGTPLGPMPPSAPSPLRSMSRTTSSRFNQLRQSTPGGPDNGFHRSSEPGIGNTSDTGSPAPGAGAGGAPGSGGRYSNPGLPTGGGAAGPVPALALPSPGPESASPGAAFSPLQGMPSPFYSPLGQQRISSVQPDPLGDEDDEASDGRGSGGGAGSARRPSAPHSTGGGTVAAAPRQRGALAAAAAAAAVTDAPGSPLVQAAISPVTTGGPSASPQGRGRFRGSMGPDTIPEESEAAHMPGRKQSTIGGGAPSSQSGGTSAAVHSASGGLPGRRGQARPAAHPAVAAAAAALSAGGGVSSAPGSPAIFTRRATVPAVALTQSPTPGGGPGGSAADAMLSTLQAVKDPAPRARRNSTSSSDAALTAGALAAMGGAAIRASLPAPDPHTLMQTAAQLEARGGWDAPVGLRMAYGPGGEVGGQAEVRPWEPPPNSTSPRRPESSRPRKAALSSTGAAAAAAVAAAAVAAVGSGAPGATPMSSRQVPSTSAGPVAAPPGSGGGSPAVATRGGALTATPRPSSARASTSRVSGSIGGVDSSPGSPAPPGYPAAASGARAAAVASVVAAAAVAGRTPRLSAAGGFGADSAPSSPAITSSGAMPEDGPGARMGVGLMPAIKKTPGSPAIKATIDI</sequence>
<dbReference type="Proteomes" id="UP000612055">
    <property type="component" value="Unassembled WGS sequence"/>
</dbReference>
<feature type="compositionally biased region" description="Low complexity" evidence="1">
    <location>
        <begin position="1317"/>
        <end position="1329"/>
    </location>
</feature>
<keyword evidence="3" id="KW-1185">Reference proteome</keyword>
<proteinExistence type="predicted"/>
<gene>
    <name evidence="2" type="ORF">HYH03_003473</name>
</gene>
<feature type="compositionally biased region" description="Low complexity" evidence="1">
    <location>
        <begin position="223"/>
        <end position="249"/>
    </location>
</feature>
<feature type="compositionally biased region" description="Gly residues" evidence="1">
    <location>
        <begin position="899"/>
        <end position="909"/>
    </location>
</feature>
<feature type="region of interest" description="Disordered" evidence="1">
    <location>
        <begin position="1305"/>
        <end position="1383"/>
    </location>
</feature>
<feature type="region of interest" description="Disordered" evidence="1">
    <location>
        <begin position="748"/>
        <end position="1117"/>
    </location>
</feature>
<feature type="compositionally biased region" description="Low complexity" evidence="1">
    <location>
        <begin position="260"/>
        <end position="275"/>
    </location>
</feature>
<feature type="compositionally biased region" description="Polar residues" evidence="1">
    <location>
        <begin position="1419"/>
        <end position="1429"/>
    </location>
</feature>
<evidence type="ECO:0000313" key="3">
    <source>
        <dbReference type="Proteomes" id="UP000612055"/>
    </source>
</evidence>
<dbReference type="OrthoDB" id="553267at2759"/>
<evidence type="ECO:0000256" key="1">
    <source>
        <dbReference type="SAM" id="MobiDB-lite"/>
    </source>
</evidence>
<feature type="compositionally biased region" description="Low complexity" evidence="1">
    <location>
        <begin position="712"/>
        <end position="731"/>
    </location>
</feature>
<feature type="region of interest" description="Disordered" evidence="1">
    <location>
        <begin position="223"/>
        <end position="306"/>
    </location>
</feature>
<feature type="region of interest" description="Disordered" evidence="1">
    <location>
        <begin position="357"/>
        <end position="425"/>
    </location>
</feature>
<feature type="compositionally biased region" description="Low complexity" evidence="1">
    <location>
        <begin position="924"/>
        <end position="947"/>
    </location>
</feature>
<dbReference type="EMBL" id="JAEHOE010000009">
    <property type="protein sequence ID" value="KAG2498733.1"/>
    <property type="molecule type" value="Genomic_DNA"/>
</dbReference>
<feature type="region of interest" description="Disordered" evidence="1">
    <location>
        <begin position="133"/>
        <end position="185"/>
    </location>
</feature>
<feature type="region of interest" description="Disordered" evidence="1">
    <location>
        <begin position="1246"/>
        <end position="1284"/>
    </location>
</feature>
<feature type="compositionally biased region" description="Polar residues" evidence="1">
    <location>
        <begin position="858"/>
        <end position="871"/>
    </location>
</feature>
<feature type="compositionally biased region" description="Gly residues" evidence="1">
    <location>
        <begin position="250"/>
        <end position="259"/>
    </location>
</feature>
<feature type="compositionally biased region" description="Polar residues" evidence="1">
    <location>
        <begin position="959"/>
        <end position="968"/>
    </location>
</feature>
<name>A0A836C4B8_9CHLO</name>
<comment type="caution">
    <text evidence="2">The sequence shown here is derived from an EMBL/GenBank/DDBJ whole genome shotgun (WGS) entry which is preliminary data.</text>
</comment>
<protein>
    <submittedName>
        <fullName evidence="2">Uncharacterized protein</fullName>
    </submittedName>
</protein>
<feature type="compositionally biased region" description="Low complexity" evidence="1">
    <location>
        <begin position="1336"/>
        <end position="1360"/>
    </location>
</feature>
<accession>A0A836C4B8</accession>
<feature type="compositionally biased region" description="Polar residues" evidence="1">
    <location>
        <begin position="1040"/>
        <end position="1050"/>
    </location>
</feature>
<organism evidence="2 3">
    <name type="scientific">Edaphochlamys debaryana</name>
    <dbReference type="NCBI Taxonomy" id="47281"/>
    <lineage>
        <taxon>Eukaryota</taxon>
        <taxon>Viridiplantae</taxon>
        <taxon>Chlorophyta</taxon>
        <taxon>core chlorophytes</taxon>
        <taxon>Chlorophyceae</taxon>
        <taxon>CS clade</taxon>
        <taxon>Chlamydomonadales</taxon>
        <taxon>Chlamydomonadales incertae sedis</taxon>
        <taxon>Edaphochlamys</taxon>
    </lineage>
</organism>
<feature type="compositionally biased region" description="Polar residues" evidence="1">
    <location>
        <begin position="280"/>
        <end position="290"/>
    </location>
</feature>
<feature type="compositionally biased region" description="Low complexity" evidence="1">
    <location>
        <begin position="782"/>
        <end position="799"/>
    </location>
</feature>
<feature type="compositionally biased region" description="Polar residues" evidence="1">
    <location>
        <begin position="676"/>
        <end position="686"/>
    </location>
</feature>
<feature type="region of interest" description="Disordered" evidence="1">
    <location>
        <begin position="1409"/>
        <end position="1463"/>
    </location>
</feature>
<feature type="compositionally biased region" description="Acidic residues" evidence="1">
    <location>
        <begin position="384"/>
        <end position="393"/>
    </location>
</feature>
<feature type="region of interest" description="Disordered" evidence="1">
    <location>
        <begin position="630"/>
        <end position="731"/>
    </location>
</feature>
<feature type="compositionally biased region" description="Low complexity" evidence="1">
    <location>
        <begin position="1007"/>
        <end position="1028"/>
    </location>
</feature>